<evidence type="ECO:0000259" key="5">
    <source>
        <dbReference type="Pfam" id="PF24782"/>
    </source>
</evidence>
<reference evidence="6" key="1">
    <citation type="submission" date="2021-01" db="UniProtKB">
        <authorList>
            <consortium name="EnsemblMetazoa"/>
        </authorList>
    </citation>
    <scope>IDENTIFICATION</scope>
</reference>
<name>A0A7M5WZA6_9CNID</name>
<dbReference type="InterPro" id="IPR056162">
    <property type="entry name" value="WD40_MABP1-WDR62_2nd"/>
</dbReference>
<feature type="compositionally biased region" description="Polar residues" evidence="4">
    <location>
        <begin position="1063"/>
        <end position="1074"/>
    </location>
</feature>
<dbReference type="RefSeq" id="XP_066916697.1">
    <property type="nucleotide sequence ID" value="XM_067060596.1"/>
</dbReference>
<feature type="compositionally biased region" description="Low complexity" evidence="4">
    <location>
        <begin position="1134"/>
        <end position="1144"/>
    </location>
</feature>
<feature type="compositionally biased region" description="Basic and acidic residues" evidence="4">
    <location>
        <begin position="1251"/>
        <end position="1266"/>
    </location>
</feature>
<accession>A0A7M5WZA6</accession>
<dbReference type="Pfam" id="PF24782">
    <property type="entry name" value="WD40_MABP1-WDR62_2nd"/>
    <property type="match status" value="1"/>
</dbReference>
<feature type="compositionally biased region" description="Polar residues" evidence="4">
    <location>
        <begin position="811"/>
        <end position="828"/>
    </location>
</feature>
<dbReference type="PROSITE" id="PS50082">
    <property type="entry name" value="WD_REPEATS_2"/>
    <property type="match status" value="3"/>
</dbReference>
<feature type="region of interest" description="Disordered" evidence="4">
    <location>
        <begin position="1130"/>
        <end position="1282"/>
    </location>
</feature>
<feature type="repeat" description="WD" evidence="3">
    <location>
        <begin position="702"/>
        <end position="735"/>
    </location>
</feature>
<proteinExistence type="predicted"/>
<feature type="compositionally biased region" description="Basic and acidic residues" evidence="4">
    <location>
        <begin position="926"/>
        <end position="937"/>
    </location>
</feature>
<evidence type="ECO:0000256" key="3">
    <source>
        <dbReference type="PROSITE-ProRule" id="PRU00221"/>
    </source>
</evidence>
<dbReference type="PANTHER" id="PTHR45589">
    <property type="entry name" value="WD REPEAT DOMAIN 62, ISOFORM G"/>
    <property type="match status" value="1"/>
</dbReference>
<keyword evidence="7" id="KW-1185">Reference proteome</keyword>
<feature type="compositionally biased region" description="Polar residues" evidence="4">
    <location>
        <begin position="896"/>
        <end position="911"/>
    </location>
</feature>
<protein>
    <recommendedName>
        <fullName evidence="5">MABP1/WDR62 second WD40 domain-containing protein</fullName>
    </recommendedName>
</protein>
<dbReference type="SUPFAM" id="SSF50998">
    <property type="entry name" value="Quinoprotein alcohol dehydrogenase-like"/>
    <property type="match status" value="2"/>
</dbReference>
<evidence type="ECO:0000313" key="7">
    <source>
        <dbReference type="Proteomes" id="UP000594262"/>
    </source>
</evidence>
<sequence length="1594" mass="177440">MESEERNFPIIIKRRLSMRKSGASGNKITPNRKLIRKSASRQDLRGLNDKVTLKHILGLTTTNTNGLASNPTSGIIAYPAGCVIVLYNTKTNIQKHILNPDKKTITCVSFSPDGRYLVSGESGQQPSVRVWDLNENLSQVAELRGHKSGINAVEFSPNNKLLVSIGDQHDMLVNVWNWKLGHTVACNKSGCRVRSVSFSESGNYLVTVGNRHVKFWYLDQEATSKGNAPITPITGRAGILGDQRNNCFTDVKCGRGKNSAFTYCVTKSSLLCMFNERRIMDKWVELKAGSANCLEVTENYIFCGCSNGLIRVFDPTSLRFVASFPRPHNLGVNVSEGLQPTDLVHVSNKSCPDLVAITLDSEHFKMTSIYNDHSLYVWDLKNIKKVGKVASFLYHSACIWGVETYPYFDDSPSACLPYGSFLTCSSDDTIRIWNIETGNTQVKMYPRNLYSKELLKIVYIDEDLSNIQDTSMAPFGKDTDGKNGVRCMQISPDGQILATGDRSGNLRIYSLDFFDETFRIEAHESEILCVEFSPEESGYKLLASSSRDRLIHIFDVMKKYTLLQTIDDHSSSITAVRFNYDENILQLLSCGADKVVMFHTAQTNENGVCFVRNTIVPGKATLYDMGIEPTRKYAATVGQDRNMRVYNVQEAKQTTCFKGSLSDEGNLIKFQLDGGGVYAAISCSDKTIGIFDFVNGECEASMHGHSEIATGLKFTADGKHLISVSGDGCIFVWNLPPALTENIRNRILDLNAPLPQENDYEEDARRKTFVVSGSDSIPTDPSHLEESISNGKTPAGYRFSVGQLPLWAQKQMGNGQDGNGQSKGQSQPMGRWGQGGLGPVTEQALEIPHRKFSEDSIASAHSENPIDGEPEEVIYPPIEEDTAMMDPEKTFYVTESRGSQSANKTFNQNGETIDLNGTEDVDTETDPEKESDMDRQSSSDVESDNDEAFSPLMEHFEELATPAKILSASRSRSSSSTEPVEPQNALQQKFVPGHRASISAKFLSRSQKSSSTRSSTNSTGTADEQRKRLENLKAKLGNHPSSASQTTSTNTNNIIHERPPPTQASAPNLSTAQRAANRKASMDAAACMSLKNKARNVITNNLKKTKNISKSCVNLSFTQELDDLRNSKEKFKNTIPSTPSTSSINDLLTSDPRRSSTPMNNHNRKWNNRRTTNAWSSQKPQSPIGSPLANHQSQSVTDLFRNPAPLSPLSNERKTFPESSPVSVSTENVVRRSGARRNRSRPRSMVIEPTTVRDKRSEIRISRADSLRTPSQSHSDTEIEESTIENSVFNSITKTQSVVTSPTRPTQIPEMPVTAHISETTVAALISTPTKDGKREIDIDEQLLSESEAERVRRIAQQINDNVRHLQQQNSLNGSRENIEEDELRDTKELIRLYETGLIGTHGKLISCSPPERDVPSSTSEQQNSSKIEEKDEDTHKETENHQDEDHLQSDHEQATCDNVGNVTLEECKQSMDRLVESFRNASEIEKRLLKQPTSDQQRELLTVINKTYQSLQETLTERTSRLQQYDDITKNNLHVLNSDTFKQFQDSIAKTQTTPEVSEQATSVDVINMLDKYSNVLVDMISSKIRTKDSLTE</sequence>
<feature type="region of interest" description="Disordered" evidence="4">
    <location>
        <begin position="966"/>
        <end position="1077"/>
    </location>
</feature>
<dbReference type="EnsemblMetazoa" id="CLYHEMT014903.1">
    <property type="protein sequence ID" value="CLYHEMP014903.1"/>
    <property type="gene ID" value="CLYHEMG014903"/>
</dbReference>
<feature type="repeat" description="WD" evidence="3">
    <location>
        <begin position="520"/>
        <end position="564"/>
    </location>
</feature>
<dbReference type="GeneID" id="136803874"/>
<evidence type="ECO:0000256" key="1">
    <source>
        <dbReference type="ARBA" id="ARBA00022574"/>
    </source>
</evidence>
<feature type="region of interest" description="Disordered" evidence="4">
    <location>
        <begin position="1402"/>
        <end position="1452"/>
    </location>
</feature>
<dbReference type="InterPro" id="IPR001680">
    <property type="entry name" value="WD40_rpt"/>
</dbReference>
<dbReference type="InterPro" id="IPR052779">
    <property type="entry name" value="WDR62"/>
</dbReference>
<evidence type="ECO:0000313" key="6">
    <source>
        <dbReference type="EnsemblMetazoa" id="CLYHEMP014903.1"/>
    </source>
</evidence>
<dbReference type="Pfam" id="PF00400">
    <property type="entry name" value="WD40"/>
    <property type="match status" value="3"/>
</dbReference>
<evidence type="ECO:0000256" key="2">
    <source>
        <dbReference type="ARBA" id="ARBA00022737"/>
    </source>
</evidence>
<organism evidence="6 7">
    <name type="scientific">Clytia hemisphaerica</name>
    <dbReference type="NCBI Taxonomy" id="252671"/>
    <lineage>
        <taxon>Eukaryota</taxon>
        <taxon>Metazoa</taxon>
        <taxon>Cnidaria</taxon>
        <taxon>Hydrozoa</taxon>
        <taxon>Hydroidolina</taxon>
        <taxon>Leptothecata</taxon>
        <taxon>Obeliida</taxon>
        <taxon>Clytiidae</taxon>
        <taxon>Clytia</taxon>
    </lineage>
</organism>
<dbReference type="OrthoDB" id="6154712at2759"/>
<dbReference type="InterPro" id="IPR011047">
    <property type="entry name" value="Quinoprotein_ADH-like_sf"/>
</dbReference>
<dbReference type="Proteomes" id="UP000594262">
    <property type="component" value="Unplaced"/>
</dbReference>
<evidence type="ECO:0000256" key="4">
    <source>
        <dbReference type="SAM" id="MobiDB-lite"/>
    </source>
</evidence>
<dbReference type="InterPro" id="IPR015943">
    <property type="entry name" value="WD40/YVTN_repeat-like_dom_sf"/>
</dbReference>
<feature type="compositionally biased region" description="Low complexity" evidence="4">
    <location>
        <begin position="1041"/>
        <end position="1053"/>
    </location>
</feature>
<feature type="compositionally biased region" description="Polar residues" evidence="4">
    <location>
        <begin position="1217"/>
        <end position="1228"/>
    </location>
</feature>
<dbReference type="SMART" id="SM00320">
    <property type="entry name" value="WD40"/>
    <property type="match status" value="12"/>
</dbReference>
<feature type="repeat" description="WD" evidence="3">
    <location>
        <begin position="421"/>
        <end position="443"/>
    </location>
</feature>
<dbReference type="InterPro" id="IPR019775">
    <property type="entry name" value="WD40_repeat_CS"/>
</dbReference>
<feature type="domain" description="MABP1/WDR62 second WD40" evidence="5">
    <location>
        <begin position="399"/>
        <end position="735"/>
    </location>
</feature>
<feature type="region of interest" description="Disordered" evidence="4">
    <location>
        <begin position="772"/>
        <end position="794"/>
    </location>
</feature>
<feature type="region of interest" description="Disordered" evidence="4">
    <location>
        <begin position="894"/>
        <end position="946"/>
    </location>
</feature>
<dbReference type="PROSITE" id="PS50294">
    <property type="entry name" value="WD_REPEATS_REGION"/>
    <property type="match status" value="1"/>
</dbReference>
<keyword evidence="2" id="KW-0677">Repeat</keyword>
<feature type="compositionally biased region" description="Low complexity" evidence="4">
    <location>
        <begin position="1004"/>
        <end position="1021"/>
    </location>
</feature>
<dbReference type="PANTHER" id="PTHR45589:SF1">
    <property type="entry name" value="WD REPEAT DOMAIN 62, ISOFORM G"/>
    <property type="match status" value="1"/>
</dbReference>
<feature type="compositionally biased region" description="Basic residues" evidence="4">
    <location>
        <begin position="1233"/>
        <end position="1242"/>
    </location>
</feature>
<feature type="compositionally biased region" description="Basic and acidic residues" evidence="4">
    <location>
        <begin position="1427"/>
        <end position="1452"/>
    </location>
</feature>
<dbReference type="PROSITE" id="PS00678">
    <property type="entry name" value="WD_REPEATS_1"/>
    <property type="match status" value="1"/>
</dbReference>
<feature type="compositionally biased region" description="Basic and acidic residues" evidence="4">
    <location>
        <begin position="1023"/>
        <end position="1033"/>
    </location>
</feature>
<feature type="compositionally biased region" description="Polar residues" evidence="4">
    <location>
        <begin position="1169"/>
        <end position="1197"/>
    </location>
</feature>
<feature type="compositionally biased region" description="Low complexity" evidence="4">
    <location>
        <begin position="967"/>
        <end position="976"/>
    </location>
</feature>
<feature type="compositionally biased region" description="Polar residues" evidence="4">
    <location>
        <begin position="1416"/>
        <end position="1426"/>
    </location>
</feature>
<dbReference type="Gene3D" id="2.130.10.10">
    <property type="entry name" value="YVTN repeat-like/Quinoprotein amine dehydrogenase"/>
    <property type="match status" value="4"/>
</dbReference>
<keyword evidence="1 3" id="KW-0853">WD repeat</keyword>
<feature type="region of interest" description="Disordered" evidence="4">
    <location>
        <begin position="810"/>
        <end position="839"/>
    </location>
</feature>